<protein>
    <recommendedName>
        <fullName evidence="1">DUF7745 domain-containing protein</fullName>
    </recommendedName>
</protein>
<dbReference type="EMBL" id="QJKJ01012763">
    <property type="protein sequence ID" value="RDX67945.1"/>
    <property type="molecule type" value="Genomic_DNA"/>
</dbReference>
<accession>A0A371EPH5</accession>
<reference evidence="2" key="1">
    <citation type="submission" date="2018-05" db="EMBL/GenBank/DDBJ databases">
        <title>Draft genome of Mucuna pruriens seed.</title>
        <authorList>
            <person name="Nnadi N.E."/>
            <person name="Vos R."/>
            <person name="Hasami M.H."/>
            <person name="Devisetty U.K."/>
            <person name="Aguiy J.C."/>
        </authorList>
    </citation>
    <scope>NUCLEOTIDE SEQUENCE [LARGE SCALE GENOMIC DNA]</scope>
    <source>
        <strain evidence="2">JCA_2017</strain>
    </source>
</reference>
<sequence>MDTKVQYIAKNWITIQIKTPSLQSLRQSARELKGPWRRVLKERSSGDRRATRCVDGLGIILRLTFKLAPTLEEYERILGMLVVELSVYFYRGYYPLWASIARLIKGSKLEVTEMKRSRNGMEGQ</sequence>
<feature type="non-terminal residue" evidence="2">
    <location>
        <position position="1"/>
    </location>
</feature>
<dbReference type="InterPro" id="IPR056647">
    <property type="entry name" value="DUF7745"/>
</dbReference>
<dbReference type="AlphaFoldDB" id="A0A371EPH5"/>
<gene>
    <name evidence="2" type="ORF">CR513_53124</name>
</gene>
<name>A0A371EPH5_MUCPR</name>
<evidence type="ECO:0000313" key="2">
    <source>
        <dbReference type="EMBL" id="RDX67945.1"/>
    </source>
</evidence>
<feature type="domain" description="DUF7745" evidence="1">
    <location>
        <begin position="65"/>
        <end position="123"/>
    </location>
</feature>
<dbReference type="Proteomes" id="UP000257109">
    <property type="component" value="Unassembled WGS sequence"/>
</dbReference>
<keyword evidence="3" id="KW-1185">Reference proteome</keyword>
<evidence type="ECO:0000313" key="3">
    <source>
        <dbReference type="Proteomes" id="UP000257109"/>
    </source>
</evidence>
<proteinExistence type="predicted"/>
<organism evidence="2 3">
    <name type="scientific">Mucuna pruriens</name>
    <name type="common">Velvet bean</name>
    <name type="synonym">Dolichos pruriens</name>
    <dbReference type="NCBI Taxonomy" id="157652"/>
    <lineage>
        <taxon>Eukaryota</taxon>
        <taxon>Viridiplantae</taxon>
        <taxon>Streptophyta</taxon>
        <taxon>Embryophyta</taxon>
        <taxon>Tracheophyta</taxon>
        <taxon>Spermatophyta</taxon>
        <taxon>Magnoliopsida</taxon>
        <taxon>eudicotyledons</taxon>
        <taxon>Gunneridae</taxon>
        <taxon>Pentapetalae</taxon>
        <taxon>rosids</taxon>
        <taxon>fabids</taxon>
        <taxon>Fabales</taxon>
        <taxon>Fabaceae</taxon>
        <taxon>Papilionoideae</taxon>
        <taxon>50 kb inversion clade</taxon>
        <taxon>NPAAA clade</taxon>
        <taxon>indigoferoid/millettioid clade</taxon>
        <taxon>Phaseoleae</taxon>
        <taxon>Mucuna</taxon>
    </lineage>
</organism>
<dbReference type="Pfam" id="PF24924">
    <property type="entry name" value="DUF7745"/>
    <property type="match status" value="1"/>
</dbReference>
<evidence type="ECO:0000259" key="1">
    <source>
        <dbReference type="Pfam" id="PF24924"/>
    </source>
</evidence>
<comment type="caution">
    <text evidence="2">The sequence shown here is derived from an EMBL/GenBank/DDBJ whole genome shotgun (WGS) entry which is preliminary data.</text>
</comment>